<feature type="transmembrane region" description="Helical" evidence="1">
    <location>
        <begin position="39"/>
        <end position="57"/>
    </location>
</feature>
<name>A0ABD4XMM4_WEIPA</name>
<evidence type="ECO:0000313" key="3">
    <source>
        <dbReference type="EMBL" id="MDF8371971.1"/>
    </source>
</evidence>
<dbReference type="InterPro" id="IPR012347">
    <property type="entry name" value="Ferritin-like"/>
</dbReference>
<dbReference type="Pfam" id="PF03713">
    <property type="entry name" value="DUF305"/>
    <property type="match status" value="1"/>
</dbReference>
<evidence type="ECO:0000259" key="2">
    <source>
        <dbReference type="Pfam" id="PF03713"/>
    </source>
</evidence>
<accession>A0ABD4XMM4</accession>
<gene>
    <name evidence="3" type="ORF">G9403_10100</name>
</gene>
<keyword evidence="1" id="KW-1133">Transmembrane helix</keyword>
<dbReference type="Gene3D" id="1.20.1260.10">
    <property type="match status" value="1"/>
</dbReference>
<keyword evidence="1" id="KW-0472">Membrane</keyword>
<comment type="caution">
    <text evidence="3">The sequence shown here is derived from an EMBL/GenBank/DDBJ whole genome shotgun (WGS) entry which is preliminary data.</text>
</comment>
<dbReference type="Proteomes" id="UP001215461">
    <property type="component" value="Unassembled WGS sequence"/>
</dbReference>
<organism evidence="3 4">
    <name type="scientific">Weissella paramesenteroides</name>
    <name type="common">Leuconostoc paramesenteroides</name>
    <dbReference type="NCBI Taxonomy" id="1249"/>
    <lineage>
        <taxon>Bacteria</taxon>
        <taxon>Bacillati</taxon>
        <taxon>Bacillota</taxon>
        <taxon>Bacilli</taxon>
        <taxon>Lactobacillales</taxon>
        <taxon>Lactobacillaceae</taxon>
        <taxon>Weissella</taxon>
    </lineage>
</organism>
<protein>
    <submittedName>
        <fullName evidence="3">DUF305 domain-containing protein</fullName>
    </submittedName>
</protein>
<evidence type="ECO:0000256" key="1">
    <source>
        <dbReference type="SAM" id="Phobius"/>
    </source>
</evidence>
<evidence type="ECO:0000313" key="4">
    <source>
        <dbReference type="Proteomes" id="UP001215461"/>
    </source>
</evidence>
<dbReference type="EMBL" id="JAANXN010000017">
    <property type="protein sequence ID" value="MDF8371971.1"/>
    <property type="molecule type" value="Genomic_DNA"/>
</dbReference>
<proteinExistence type="predicted"/>
<keyword evidence="1" id="KW-0812">Transmembrane</keyword>
<feature type="transmembrane region" description="Helical" evidence="1">
    <location>
        <begin position="7"/>
        <end position="27"/>
    </location>
</feature>
<sequence>MKKYWKFLAMILVATVFMFVMMYFNTYKLDQVYFSQTRAFMALMMGAAMTIIMLLFMWKMYNNKKINSIILLVSILIFTGSLFMVRSQTGVNDKVWMEAMIPHHSIAIMTSKRAQLKDPKVKKLAKEIIVSQEKEIKEMKRLIKDQPQN</sequence>
<feature type="domain" description="DUF305" evidence="2">
    <location>
        <begin position="92"/>
        <end position="142"/>
    </location>
</feature>
<dbReference type="RefSeq" id="WP_063721294.1">
    <property type="nucleotide sequence ID" value="NZ_JAANXN010000017.1"/>
</dbReference>
<dbReference type="AlphaFoldDB" id="A0ABD4XMM4"/>
<dbReference type="InterPro" id="IPR005183">
    <property type="entry name" value="DUF305_CopM-like"/>
</dbReference>
<feature type="transmembrane region" description="Helical" evidence="1">
    <location>
        <begin position="69"/>
        <end position="85"/>
    </location>
</feature>
<reference evidence="3 4" key="1">
    <citation type="submission" date="2020-03" db="EMBL/GenBank/DDBJ databases">
        <title>Comparative genomics of Weissella paramesenteroides.</title>
        <authorList>
            <person name="Kant R."/>
            <person name="Takala T."/>
            <person name="Saris P."/>
        </authorList>
    </citation>
    <scope>NUCLEOTIDE SEQUENCE [LARGE SCALE GENOMIC DNA]</scope>
    <source>
        <strain evidence="3 4">SJ27-4</strain>
    </source>
</reference>